<dbReference type="InterPro" id="IPR050736">
    <property type="entry name" value="Sensor_HK_Regulatory"/>
</dbReference>
<dbReference type="SMART" id="SM00388">
    <property type="entry name" value="HisKA"/>
    <property type="match status" value="1"/>
</dbReference>
<evidence type="ECO:0000256" key="2">
    <source>
        <dbReference type="ARBA" id="ARBA00012438"/>
    </source>
</evidence>
<dbReference type="Proteomes" id="UP000189674">
    <property type="component" value="Chromosome"/>
</dbReference>
<gene>
    <name evidence="11" type="primary">yycG_2</name>
    <name evidence="11" type="ORF">STSP2_02733</name>
</gene>
<dbReference type="SMART" id="SM00387">
    <property type="entry name" value="HATPase_c"/>
    <property type="match status" value="1"/>
</dbReference>
<evidence type="ECO:0000256" key="8">
    <source>
        <dbReference type="ARBA" id="ARBA00023012"/>
    </source>
</evidence>
<dbReference type="Pfam" id="PF02518">
    <property type="entry name" value="HATPase_c"/>
    <property type="match status" value="1"/>
</dbReference>
<dbReference type="SUPFAM" id="SSF47384">
    <property type="entry name" value="Homodimeric domain of signal transducing histidine kinase"/>
    <property type="match status" value="1"/>
</dbReference>
<feature type="domain" description="Histidine kinase" evidence="10">
    <location>
        <begin position="200"/>
        <end position="419"/>
    </location>
</feature>
<dbReference type="InterPro" id="IPR003661">
    <property type="entry name" value="HisK_dim/P_dom"/>
</dbReference>
<evidence type="ECO:0000313" key="11">
    <source>
        <dbReference type="EMBL" id="AQT69541.1"/>
    </source>
</evidence>
<keyword evidence="8" id="KW-0902">Two-component regulatory system</keyword>
<dbReference type="Gene3D" id="1.10.287.130">
    <property type="match status" value="1"/>
</dbReference>
<keyword evidence="9" id="KW-0175">Coiled coil</keyword>
<dbReference type="EC" id="2.7.13.3" evidence="2"/>
<name>A0A1U9NNP4_9BACT</name>
<dbReference type="InterPro" id="IPR036890">
    <property type="entry name" value="HATPase_C_sf"/>
</dbReference>
<dbReference type="STRING" id="1936003.STSP2_02733"/>
<dbReference type="CDD" id="cd00082">
    <property type="entry name" value="HisKA"/>
    <property type="match status" value="1"/>
</dbReference>
<dbReference type="PANTHER" id="PTHR43711:SF1">
    <property type="entry name" value="HISTIDINE KINASE 1"/>
    <property type="match status" value="1"/>
</dbReference>
<dbReference type="PROSITE" id="PS50109">
    <property type="entry name" value="HIS_KIN"/>
    <property type="match status" value="1"/>
</dbReference>
<evidence type="ECO:0000256" key="6">
    <source>
        <dbReference type="ARBA" id="ARBA00022777"/>
    </source>
</evidence>
<reference evidence="12" key="1">
    <citation type="submission" date="2017-02" db="EMBL/GenBank/DDBJ databases">
        <title>Comparative genomics and description of representatives of a novel lineage of planctomycetes thriving in anoxic sediments.</title>
        <authorList>
            <person name="Spring S."/>
            <person name="Bunk B."/>
            <person name="Sproer C."/>
        </authorList>
    </citation>
    <scope>NUCLEOTIDE SEQUENCE [LARGE SCALE GENOMIC DNA]</scope>
    <source>
        <strain evidence="12">ST-NAGAB-D1</strain>
    </source>
</reference>
<dbReference type="InterPro" id="IPR036097">
    <property type="entry name" value="HisK_dim/P_sf"/>
</dbReference>
<organism evidence="11 12">
    <name type="scientific">Anaerohalosphaera lusitana</name>
    <dbReference type="NCBI Taxonomy" id="1936003"/>
    <lineage>
        <taxon>Bacteria</taxon>
        <taxon>Pseudomonadati</taxon>
        <taxon>Planctomycetota</taxon>
        <taxon>Phycisphaerae</taxon>
        <taxon>Sedimentisphaerales</taxon>
        <taxon>Anaerohalosphaeraceae</taxon>
        <taxon>Anaerohalosphaera</taxon>
    </lineage>
</organism>
<keyword evidence="6 11" id="KW-0418">Kinase</keyword>
<dbReference type="InterPro" id="IPR004358">
    <property type="entry name" value="Sig_transdc_His_kin-like_C"/>
</dbReference>
<dbReference type="PANTHER" id="PTHR43711">
    <property type="entry name" value="TWO-COMPONENT HISTIDINE KINASE"/>
    <property type="match status" value="1"/>
</dbReference>
<evidence type="ECO:0000256" key="5">
    <source>
        <dbReference type="ARBA" id="ARBA00022741"/>
    </source>
</evidence>
<dbReference type="InterPro" id="IPR005467">
    <property type="entry name" value="His_kinase_dom"/>
</dbReference>
<comment type="catalytic activity">
    <reaction evidence="1">
        <text>ATP + protein L-histidine = ADP + protein N-phospho-L-histidine.</text>
        <dbReference type="EC" id="2.7.13.3"/>
    </reaction>
</comment>
<keyword evidence="5" id="KW-0547">Nucleotide-binding</keyword>
<evidence type="ECO:0000256" key="9">
    <source>
        <dbReference type="SAM" id="Coils"/>
    </source>
</evidence>
<sequence>MDSLDNSTNKSVPDQSSTAVGELIGQLEDFETSQLEMLQCLQDLPNCRQADQTLDQLLEKLDTTSAKLDSLRQRLDPKFNDPALSSNDTVETTIFDYVSDGVIILEAGKPTYVNKKAALILTDSEGIELAEITKIISELGLTEMLETEQTEQIELKRPSGKYLNIQHHTIDSSQKKSVFIIEDRTEKIAGKKAKSDFIAAISHELRTPVTCIRNAVSNILAGVTGKVNPKTRTYLEKVRSDCHRFSNLVSDLLDVSKLETGVMPLNREPVRLASLIRQTTERMRHLADEKNINLEFTTCPPCSSIYADPQRLPQSLSNILDNAIKFTPAEGRVTVEVSETTDNLTIAIKDTGIGIPKSLQPRIFEKFYQIGRQAGAGYKGAGLGLPLSKGIVEAHGGAISLESTEKQGSTFFLTMPRTDPAQLLKKRLSQLEEQVTHTGETATLMLVTAPDEANEQITERMIDLPGAVDAVLSEEDHILETSKGEVLILFCDKRSAARKKHDKIRKILHEQMNNSFGALPHMPMVGVGRYPGNATRIDKLEEAVRENLKE</sequence>
<dbReference type="InterPro" id="IPR003594">
    <property type="entry name" value="HATPase_dom"/>
</dbReference>
<dbReference type="Pfam" id="PF00512">
    <property type="entry name" value="HisKA"/>
    <property type="match status" value="1"/>
</dbReference>
<dbReference type="FunFam" id="3.30.565.10:FF:000037">
    <property type="entry name" value="Hybrid sensor histidine kinase/response regulator"/>
    <property type="match status" value="1"/>
</dbReference>
<dbReference type="GO" id="GO:0000155">
    <property type="term" value="F:phosphorelay sensor kinase activity"/>
    <property type="evidence" value="ECO:0007669"/>
    <property type="project" value="InterPro"/>
</dbReference>
<accession>A0A1U9NNP4</accession>
<keyword evidence="12" id="KW-1185">Reference proteome</keyword>
<dbReference type="Gene3D" id="3.30.565.10">
    <property type="entry name" value="Histidine kinase-like ATPase, C-terminal domain"/>
    <property type="match status" value="1"/>
</dbReference>
<feature type="coiled-coil region" evidence="9">
    <location>
        <begin position="47"/>
        <end position="74"/>
    </location>
</feature>
<dbReference type="AlphaFoldDB" id="A0A1U9NNP4"/>
<evidence type="ECO:0000259" key="10">
    <source>
        <dbReference type="PROSITE" id="PS50109"/>
    </source>
</evidence>
<protein>
    <recommendedName>
        <fullName evidence="2">histidine kinase</fullName>
        <ecNumber evidence="2">2.7.13.3</ecNumber>
    </recommendedName>
</protein>
<evidence type="ECO:0000256" key="1">
    <source>
        <dbReference type="ARBA" id="ARBA00000085"/>
    </source>
</evidence>
<keyword evidence="4 11" id="KW-0808">Transferase</keyword>
<evidence type="ECO:0000256" key="7">
    <source>
        <dbReference type="ARBA" id="ARBA00022840"/>
    </source>
</evidence>
<evidence type="ECO:0000256" key="3">
    <source>
        <dbReference type="ARBA" id="ARBA00022553"/>
    </source>
</evidence>
<keyword evidence="3" id="KW-0597">Phosphoprotein</keyword>
<dbReference type="SUPFAM" id="SSF55874">
    <property type="entry name" value="ATPase domain of HSP90 chaperone/DNA topoisomerase II/histidine kinase"/>
    <property type="match status" value="1"/>
</dbReference>
<dbReference type="GO" id="GO:0005524">
    <property type="term" value="F:ATP binding"/>
    <property type="evidence" value="ECO:0007669"/>
    <property type="project" value="UniProtKB-KW"/>
</dbReference>
<dbReference type="EMBL" id="CP019791">
    <property type="protein sequence ID" value="AQT69541.1"/>
    <property type="molecule type" value="Genomic_DNA"/>
</dbReference>
<dbReference type="PRINTS" id="PR00344">
    <property type="entry name" value="BCTRLSENSOR"/>
</dbReference>
<keyword evidence="7" id="KW-0067">ATP-binding</keyword>
<proteinExistence type="predicted"/>
<dbReference type="KEGG" id="alus:STSP2_02733"/>
<evidence type="ECO:0000256" key="4">
    <source>
        <dbReference type="ARBA" id="ARBA00022679"/>
    </source>
</evidence>
<evidence type="ECO:0000313" key="12">
    <source>
        <dbReference type="Proteomes" id="UP000189674"/>
    </source>
</evidence>